<dbReference type="InterPro" id="IPR011990">
    <property type="entry name" value="TPR-like_helical_dom_sf"/>
</dbReference>
<feature type="repeat" description="TPR" evidence="1">
    <location>
        <begin position="229"/>
        <end position="262"/>
    </location>
</feature>
<dbReference type="SMART" id="SM00028">
    <property type="entry name" value="TPR"/>
    <property type="match status" value="3"/>
</dbReference>
<dbReference type="InterPro" id="IPR019734">
    <property type="entry name" value="TPR_rpt"/>
</dbReference>
<keyword evidence="2" id="KW-0812">Transmembrane</keyword>
<evidence type="ECO:0000313" key="4">
    <source>
        <dbReference type="Proteomes" id="UP000177246"/>
    </source>
</evidence>
<comment type="caution">
    <text evidence="3">The sequence shown here is derived from an EMBL/GenBank/DDBJ whole genome shotgun (WGS) entry which is preliminary data.</text>
</comment>
<dbReference type="PANTHER" id="PTHR12558">
    <property type="entry name" value="CELL DIVISION CYCLE 16,23,27"/>
    <property type="match status" value="1"/>
</dbReference>
<evidence type="ECO:0000313" key="3">
    <source>
        <dbReference type="EMBL" id="OGZ03525.1"/>
    </source>
</evidence>
<keyword evidence="1" id="KW-0802">TPR repeat</keyword>
<evidence type="ECO:0000256" key="1">
    <source>
        <dbReference type="PROSITE-ProRule" id="PRU00339"/>
    </source>
</evidence>
<keyword evidence="2" id="KW-1133">Transmembrane helix</keyword>
<organism evidence="3 4">
    <name type="scientific">Candidatus Liptonbacteria bacterium RIFOXYC1_FULL_36_8</name>
    <dbReference type="NCBI Taxonomy" id="1798655"/>
    <lineage>
        <taxon>Bacteria</taxon>
        <taxon>Candidatus Liptoniibacteriota</taxon>
    </lineage>
</organism>
<dbReference type="PROSITE" id="PS50005">
    <property type="entry name" value="TPR"/>
    <property type="match status" value="1"/>
</dbReference>
<gene>
    <name evidence="3" type="ORF">A2430_02115</name>
</gene>
<proteinExistence type="predicted"/>
<name>A0A1G2CQ65_9BACT</name>
<dbReference type="EMBL" id="MHLF01000017">
    <property type="protein sequence ID" value="OGZ03525.1"/>
    <property type="molecule type" value="Genomic_DNA"/>
</dbReference>
<evidence type="ECO:0000256" key="2">
    <source>
        <dbReference type="SAM" id="Phobius"/>
    </source>
</evidence>
<dbReference type="AlphaFoldDB" id="A0A1G2CQ65"/>
<protein>
    <submittedName>
        <fullName evidence="3">Uncharacterized protein</fullName>
    </submittedName>
</protein>
<accession>A0A1G2CQ65</accession>
<dbReference type="Proteomes" id="UP000177246">
    <property type="component" value="Unassembled WGS sequence"/>
</dbReference>
<dbReference type="Gene3D" id="1.25.40.10">
    <property type="entry name" value="Tetratricopeptide repeat domain"/>
    <property type="match status" value="1"/>
</dbReference>
<dbReference type="SUPFAM" id="SSF48452">
    <property type="entry name" value="TPR-like"/>
    <property type="match status" value="1"/>
</dbReference>
<dbReference type="PANTHER" id="PTHR12558:SF13">
    <property type="entry name" value="CELL DIVISION CYCLE PROTEIN 27 HOMOLOG"/>
    <property type="match status" value="1"/>
</dbReference>
<feature type="transmembrane region" description="Helical" evidence="2">
    <location>
        <begin position="18"/>
        <end position="38"/>
    </location>
</feature>
<keyword evidence="2" id="KW-0472">Membrane</keyword>
<sequence length="274" mass="31341">MFFLDVFVRLSSMSKIKYYFLGIVVIILLGLSAGYAVFKKEKEESFKLSDLENVLNATSTVAVTARPEIKEISKTGELSLYKGQDVADIGNDAFISKVPKEQVDKYKAELIRLRGVLEKNPLNVDAWMGVGNIKNFFGNYDGARDAWEYAGYLNDGNSVVYYNLGNLYGSYLKDYKKAEENFLKAIELENRNVNYYIGAADFYRNFYTEKKAEVKKILEEGIRQVPNDVSILAYAGGYYKEEGNKERALELFKKALELYPQSLEIKEEVERLQK</sequence>
<reference evidence="3 4" key="1">
    <citation type="journal article" date="2016" name="Nat. Commun.">
        <title>Thousands of microbial genomes shed light on interconnected biogeochemical processes in an aquifer system.</title>
        <authorList>
            <person name="Anantharaman K."/>
            <person name="Brown C.T."/>
            <person name="Hug L.A."/>
            <person name="Sharon I."/>
            <person name="Castelle C.J."/>
            <person name="Probst A.J."/>
            <person name="Thomas B.C."/>
            <person name="Singh A."/>
            <person name="Wilkins M.J."/>
            <person name="Karaoz U."/>
            <person name="Brodie E.L."/>
            <person name="Williams K.H."/>
            <person name="Hubbard S.S."/>
            <person name="Banfield J.F."/>
        </authorList>
    </citation>
    <scope>NUCLEOTIDE SEQUENCE [LARGE SCALE GENOMIC DNA]</scope>
</reference>
<dbReference type="Pfam" id="PF13181">
    <property type="entry name" value="TPR_8"/>
    <property type="match status" value="2"/>
</dbReference>